<dbReference type="AlphaFoldDB" id="X6LSS6"/>
<reference evidence="2 3" key="1">
    <citation type="journal article" date="2013" name="Curr. Biol.">
        <title>The Genome of the Foraminiferan Reticulomyxa filosa.</title>
        <authorList>
            <person name="Glockner G."/>
            <person name="Hulsmann N."/>
            <person name="Schleicher M."/>
            <person name="Noegel A.A."/>
            <person name="Eichinger L."/>
            <person name="Gallinger C."/>
            <person name="Pawlowski J."/>
            <person name="Sierra R."/>
            <person name="Euteneuer U."/>
            <person name="Pillet L."/>
            <person name="Moustafa A."/>
            <person name="Platzer M."/>
            <person name="Groth M."/>
            <person name="Szafranski K."/>
            <person name="Schliwa M."/>
        </authorList>
    </citation>
    <scope>NUCLEOTIDE SEQUENCE [LARGE SCALE GENOMIC DNA]</scope>
</reference>
<organism evidence="2 3">
    <name type="scientific">Reticulomyxa filosa</name>
    <dbReference type="NCBI Taxonomy" id="46433"/>
    <lineage>
        <taxon>Eukaryota</taxon>
        <taxon>Sar</taxon>
        <taxon>Rhizaria</taxon>
        <taxon>Retaria</taxon>
        <taxon>Foraminifera</taxon>
        <taxon>Monothalamids</taxon>
        <taxon>Reticulomyxidae</taxon>
        <taxon>Reticulomyxa</taxon>
    </lineage>
</organism>
<feature type="compositionally biased region" description="Acidic residues" evidence="1">
    <location>
        <begin position="115"/>
        <end position="130"/>
    </location>
</feature>
<name>X6LSS6_RETFI</name>
<evidence type="ECO:0000256" key="1">
    <source>
        <dbReference type="SAM" id="MobiDB-lite"/>
    </source>
</evidence>
<feature type="region of interest" description="Disordered" evidence="1">
    <location>
        <begin position="113"/>
        <end position="146"/>
    </location>
</feature>
<proteinExistence type="predicted"/>
<dbReference type="Proteomes" id="UP000023152">
    <property type="component" value="Unassembled WGS sequence"/>
</dbReference>
<protein>
    <submittedName>
        <fullName evidence="2">Uncharacterized protein</fullName>
    </submittedName>
</protein>
<accession>X6LSS6</accession>
<comment type="caution">
    <text evidence="2">The sequence shown here is derived from an EMBL/GenBank/DDBJ whole genome shotgun (WGS) entry which is preliminary data.</text>
</comment>
<evidence type="ECO:0000313" key="3">
    <source>
        <dbReference type="Proteomes" id="UP000023152"/>
    </source>
</evidence>
<gene>
    <name evidence="2" type="ORF">RFI_33602</name>
</gene>
<dbReference type="EMBL" id="ASPP01031908">
    <property type="protein sequence ID" value="ETO03800.1"/>
    <property type="molecule type" value="Genomic_DNA"/>
</dbReference>
<evidence type="ECO:0000313" key="2">
    <source>
        <dbReference type="EMBL" id="ETO03800.1"/>
    </source>
</evidence>
<keyword evidence="3" id="KW-1185">Reference proteome</keyword>
<sequence length="146" mass="17181">MDRNEIGQDMLMLKESSMELLNYLIRRREMGQSNWLRWIPRRMYDRVSRYWLDSIECALFDFWSLVKDGLIYLDENPKNNVLKRTIDEINQIVEAIQSMALLSQCMIEPFVSSDQETDSDADETLNDGDDLSTLQSAPTKVTYKKK</sequence>